<evidence type="ECO:0000313" key="3">
    <source>
        <dbReference type="Proteomes" id="UP000704176"/>
    </source>
</evidence>
<dbReference type="Pfam" id="PF14559">
    <property type="entry name" value="TPR_19"/>
    <property type="match status" value="1"/>
</dbReference>
<accession>A0ABS7VNF5</accession>
<dbReference type="PROSITE" id="PS50005">
    <property type="entry name" value="TPR"/>
    <property type="match status" value="1"/>
</dbReference>
<dbReference type="InterPro" id="IPR019734">
    <property type="entry name" value="TPR_rpt"/>
</dbReference>
<organism evidence="2 3">
    <name type="scientific">Microvirga puerhi</name>
    <dbReference type="NCBI Taxonomy" id="2876078"/>
    <lineage>
        <taxon>Bacteria</taxon>
        <taxon>Pseudomonadati</taxon>
        <taxon>Pseudomonadota</taxon>
        <taxon>Alphaproteobacteria</taxon>
        <taxon>Hyphomicrobiales</taxon>
        <taxon>Methylobacteriaceae</taxon>
        <taxon>Microvirga</taxon>
    </lineage>
</organism>
<evidence type="ECO:0000256" key="1">
    <source>
        <dbReference type="PROSITE-ProRule" id="PRU00339"/>
    </source>
</evidence>
<feature type="repeat" description="TPR" evidence="1">
    <location>
        <begin position="11"/>
        <end position="44"/>
    </location>
</feature>
<dbReference type="InterPro" id="IPR011990">
    <property type="entry name" value="TPR-like_helical_dom_sf"/>
</dbReference>
<dbReference type="Proteomes" id="UP000704176">
    <property type="component" value="Unassembled WGS sequence"/>
</dbReference>
<sequence>MRLSPLGPMHFNAFVGIGGAHFGKGEYDDAARWIEQALREKPSATWAYRPLTTAYANAGRLEQAKQAAAKLLEAFSGLTDRG</sequence>
<keyword evidence="3" id="KW-1185">Reference proteome</keyword>
<gene>
    <name evidence="2" type="ORF">K9B37_10805</name>
</gene>
<dbReference type="Gene3D" id="1.25.40.10">
    <property type="entry name" value="Tetratricopeptide repeat domain"/>
    <property type="match status" value="1"/>
</dbReference>
<dbReference type="SUPFAM" id="SSF48452">
    <property type="entry name" value="TPR-like"/>
    <property type="match status" value="1"/>
</dbReference>
<evidence type="ECO:0000313" key="2">
    <source>
        <dbReference type="EMBL" id="MBZ6076764.1"/>
    </source>
</evidence>
<name>A0ABS7VNF5_9HYPH</name>
<proteinExistence type="predicted"/>
<comment type="caution">
    <text evidence="2">The sequence shown here is derived from an EMBL/GenBank/DDBJ whole genome shotgun (WGS) entry which is preliminary data.</text>
</comment>
<reference evidence="2 3" key="1">
    <citation type="submission" date="2021-09" db="EMBL/GenBank/DDBJ databases">
        <title>The complete genome sequence of a new microorganism.</title>
        <authorList>
            <person name="Zi Z."/>
        </authorList>
    </citation>
    <scope>NUCLEOTIDE SEQUENCE [LARGE SCALE GENOMIC DNA]</scope>
    <source>
        <strain evidence="2 3">WGZ8</strain>
    </source>
</reference>
<dbReference type="EMBL" id="JAIRBM010000006">
    <property type="protein sequence ID" value="MBZ6076764.1"/>
    <property type="molecule type" value="Genomic_DNA"/>
</dbReference>
<protein>
    <submittedName>
        <fullName evidence="2">Tetratricopeptide repeat protein</fullName>
    </submittedName>
</protein>
<keyword evidence="1" id="KW-0802">TPR repeat</keyword>